<reference evidence="2 3" key="1">
    <citation type="journal article" date="2002" name="Int. J. Syst. Evol. Microbiol.">
        <title>Sphingopyxis witflariensis sp. nov., isolated from activated sludge.</title>
        <authorList>
            <person name="Kampfer P."/>
            <person name="Witzenberger R."/>
            <person name="Denner E.B."/>
            <person name="Busse H.J."/>
            <person name="Neef A."/>
        </authorList>
    </citation>
    <scope>NUCLEOTIDE SEQUENCE [LARGE SCALE GENOMIC DNA]</scope>
    <source>
        <strain evidence="2 3">DSM 14551</strain>
    </source>
</reference>
<evidence type="ECO:0000313" key="2">
    <source>
        <dbReference type="EMBL" id="OWQ95130.1"/>
    </source>
</evidence>
<dbReference type="RefSeq" id="WP_088473459.1">
    <property type="nucleotide sequence ID" value="NZ_NISJ01000008.1"/>
</dbReference>
<dbReference type="EMBL" id="NISJ01000008">
    <property type="protein sequence ID" value="OWQ95130.1"/>
    <property type="molecule type" value="Genomic_DNA"/>
</dbReference>
<organism evidence="2 3">
    <name type="scientific">Sphingopyxis witflariensis</name>
    <dbReference type="NCBI Taxonomy" id="173675"/>
    <lineage>
        <taxon>Bacteria</taxon>
        <taxon>Pseudomonadati</taxon>
        <taxon>Pseudomonadota</taxon>
        <taxon>Alphaproteobacteria</taxon>
        <taxon>Sphingomonadales</taxon>
        <taxon>Sphingomonadaceae</taxon>
        <taxon>Sphingopyxis</taxon>
    </lineage>
</organism>
<keyword evidence="1" id="KW-0472">Membrane</keyword>
<gene>
    <name evidence="2" type="ORF">CDQ91_14520</name>
</gene>
<evidence type="ECO:0000313" key="3">
    <source>
        <dbReference type="Proteomes" id="UP000197097"/>
    </source>
</evidence>
<keyword evidence="1" id="KW-1133">Transmembrane helix</keyword>
<dbReference type="Proteomes" id="UP000197097">
    <property type="component" value="Unassembled WGS sequence"/>
</dbReference>
<feature type="transmembrane region" description="Helical" evidence="1">
    <location>
        <begin position="16"/>
        <end position="37"/>
    </location>
</feature>
<name>A0A2D0AMZ6_9SPHN</name>
<sequence length="56" mass="5961">MKIFAGMMRSTKAATAIEYGLIIALIFIAAMATIAAVGEETGKMWRHVGSEIDAAM</sequence>
<dbReference type="InterPro" id="IPR007047">
    <property type="entry name" value="Flp_Fap"/>
</dbReference>
<keyword evidence="1" id="KW-0812">Transmembrane</keyword>
<protein>
    <submittedName>
        <fullName evidence="2">Flp family type IVb pilin</fullName>
    </submittedName>
</protein>
<accession>A0A2D0AMZ6</accession>
<proteinExistence type="predicted"/>
<keyword evidence="3" id="KW-1185">Reference proteome</keyword>
<evidence type="ECO:0000256" key="1">
    <source>
        <dbReference type="SAM" id="Phobius"/>
    </source>
</evidence>
<dbReference type="AlphaFoldDB" id="A0A2D0AMZ6"/>
<dbReference type="Pfam" id="PF04964">
    <property type="entry name" value="Flp_Fap"/>
    <property type="match status" value="1"/>
</dbReference>
<comment type="caution">
    <text evidence="2">The sequence shown here is derived from an EMBL/GenBank/DDBJ whole genome shotgun (WGS) entry which is preliminary data.</text>
</comment>